<dbReference type="EMBL" id="LFJN01000031">
    <property type="protein sequence ID" value="KPI36457.1"/>
    <property type="molecule type" value="Genomic_DNA"/>
</dbReference>
<accession>A0A0N1NY30</accession>
<comment type="caution">
    <text evidence="2">The sequence shown here is derived from an EMBL/GenBank/DDBJ whole genome shotgun (WGS) entry which is preliminary data.</text>
</comment>
<evidence type="ECO:0000313" key="2">
    <source>
        <dbReference type="EMBL" id="KPI36457.1"/>
    </source>
</evidence>
<protein>
    <submittedName>
        <fullName evidence="2">Uncharacterized protein</fullName>
    </submittedName>
</protein>
<sequence>MPHQAQQVQFQQMAGGHNWQMAAQPVVQHPEMPGGYNQPYQQGQGGFYPPMMPQAPTQPMQGGYDQQYQQFHGGFNQQPVPGTSTAFTSAQSAGPMQPFGGQNPGYQSDPSQVYFQPPSGQMQPGYAPVQPQSNHVMQQNQQPAPSANQFGAPAQGNFVPQIPQPALQPPMQAQQTPQVPPPQASAPQASAPQASAPQASASQAPLAPPAQSRQTPSSQVPPPQVAPPQAPPSQAQPAQASRPPQAPGAARIQRLQDQSYMQKETVLCQTFRRFATSRFRDQLPMLSSIPYLRAQRPCLSSPTTPEDTPAPLSTTLPLLRAPGTDTLGAGAVPRTPCATISRSSCTWRAEHVPAVSKISTFEHGLRDIPGTMSLGMKSDTMKTGPKKTNTMTTNTMTTNTMTTNTMKTDMMKTYTRKTNTLKTYTMKTNTMKTDTTKPNTTKTATLDVSFVRIVFIDSSVV</sequence>
<feature type="compositionally biased region" description="Low complexity" evidence="1">
    <location>
        <begin position="138"/>
        <end position="149"/>
    </location>
</feature>
<dbReference type="STRING" id="1664694.A0A0N1NY30"/>
<feature type="compositionally biased region" description="Polar residues" evidence="1">
    <location>
        <begin position="77"/>
        <end position="94"/>
    </location>
</feature>
<organism evidence="2 3">
    <name type="scientific">Cyphellophora attinorum</name>
    <dbReference type="NCBI Taxonomy" id="1664694"/>
    <lineage>
        <taxon>Eukaryota</taxon>
        <taxon>Fungi</taxon>
        <taxon>Dikarya</taxon>
        <taxon>Ascomycota</taxon>
        <taxon>Pezizomycotina</taxon>
        <taxon>Eurotiomycetes</taxon>
        <taxon>Chaetothyriomycetidae</taxon>
        <taxon>Chaetothyriales</taxon>
        <taxon>Cyphellophoraceae</taxon>
        <taxon>Cyphellophora</taxon>
    </lineage>
</organism>
<dbReference type="Proteomes" id="UP000038010">
    <property type="component" value="Unassembled WGS sequence"/>
</dbReference>
<keyword evidence="3" id="KW-1185">Reference proteome</keyword>
<evidence type="ECO:0000313" key="3">
    <source>
        <dbReference type="Proteomes" id="UP000038010"/>
    </source>
</evidence>
<dbReference type="VEuPathDB" id="FungiDB:AB675_2891"/>
<gene>
    <name evidence="2" type="ORF">AB675_2891</name>
</gene>
<evidence type="ECO:0000256" key="1">
    <source>
        <dbReference type="SAM" id="MobiDB-lite"/>
    </source>
</evidence>
<reference evidence="2 3" key="1">
    <citation type="submission" date="2015-06" db="EMBL/GenBank/DDBJ databases">
        <title>Draft genome of the ant-associated black yeast Phialophora attae CBS 131958.</title>
        <authorList>
            <person name="Moreno L.F."/>
            <person name="Stielow B.J."/>
            <person name="de Hoog S."/>
            <person name="Vicente V.A."/>
            <person name="Weiss V.A."/>
            <person name="de Vries M."/>
            <person name="Cruz L.M."/>
            <person name="Souza E.M."/>
        </authorList>
    </citation>
    <scope>NUCLEOTIDE SEQUENCE [LARGE SCALE GENOMIC DNA]</scope>
    <source>
        <strain evidence="2 3">CBS 131958</strain>
    </source>
</reference>
<name>A0A0N1NY30_9EURO</name>
<feature type="compositionally biased region" description="Pro residues" evidence="1">
    <location>
        <begin position="219"/>
        <end position="231"/>
    </location>
</feature>
<dbReference type="RefSeq" id="XP_017996420.1">
    <property type="nucleotide sequence ID" value="XM_018142898.1"/>
</dbReference>
<feature type="region of interest" description="Disordered" evidence="1">
    <location>
        <begin position="77"/>
        <end position="253"/>
    </location>
</feature>
<feature type="compositionally biased region" description="Low complexity" evidence="1">
    <location>
        <begin position="232"/>
        <end position="250"/>
    </location>
</feature>
<proteinExistence type="predicted"/>
<feature type="compositionally biased region" description="Low complexity" evidence="1">
    <location>
        <begin position="185"/>
        <end position="218"/>
    </location>
</feature>
<dbReference type="AlphaFoldDB" id="A0A0N1NY30"/>
<dbReference type="GeneID" id="28734778"/>
<feature type="compositionally biased region" description="Polar residues" evidence="1">
    <location>
        <begin position="104"/>
        <end position="122"/>
    </location>
</feature>